<dbReference type="Pfam" id="PF00583">
    <property type="entry name" value="Acetyltransf_1"/>
    <property type="match status" value="1"/>
</dbReference>
<proteinExistence type="predicted"/>
<sequence length="172" mass="19134">MATKLIHCTLADLPALQTISRDTFTATFGAQNTAADLAAFLDTAYSTSQLTQELANPHSLFFLLTQDDAVVGYLKLNTGPAQTEAMGPNSLEIERIYLRSAFQHQGLGKRLFQVALDQAHRLQKTKLWLGVWERNFNAQGFYQRLGFHQVGAHTFTVGSDPQTDLLYAKTLE</sequence>
<keyword evidence="1 3" id="KW-0808">Transferase</keyword>
<dbReference type="PANTHER" id="PTHR43877">
    <property type="entry name" value="AMINOALKYLPHOSPHONATE N-ACETYLTRANSFERASE-RELATED-RELATED"/>
    <property type="match status" value="1"/>
</dbReference>
<evidence type="ECO:0000313" key="3">
    <source>
        <dbReference type="EMBL" id="RXI79673.1"/>
    </source>
</evidence>
<accession>A0A4Q0VJF9</accession>
<dbReference type="SUPFAM" id="SSF55729">
    <property type="entry name" value="Acyl-CoA N-acyltransferases (Nat)"/>
    <property type="match status" value="1"/>
</dbReference>
<dbReference type="InterPro" id="IPR000182">
    <property type="entry name" value="GNAT_dom"/>
</dbReference>
<dbReference type="Gene3D" id="3.40.630.30">
    <property type="match status" value="1"/>
</dbReference>
<dbReference type="PROSITE" id="PS51186">
    <property type="entry name" value="GNAT"/>
    <property type="match status" value="1"/>
</dbReference>
<comment type="caution">
    <text evidence="3">The sequence shown here is derived from an EMBL/GenBank/DDBJ whole genome shotgun (WGS) entry which is preliminary data.</text>
</comment>
<dbReference type="CDD" id="cd04301">
    <property type="entry name" value="NAT_SF"/>
    <property type="match status" value="1"/>
</dbReference>
<dbReference type="OrthoDB" id="7205533at2"/>
<evidence type="ECO:0000256" key="2">
    <source>
        <dbReference type="ARBA" id="ARBA00023315"/>
    </source>
</evidence>
<dbReference type="InterPro" id="IPR050832">
    <property type="entry name" value="Bact_Acetyltransf"/>
</dbReference>
<reference evidence="3 4" key="1">
    <citation type="submission" date="2018-08" db="EMBL/GenBank/DDBJ databases">
        <title>Lactobacillus suantsai sp. nov., isolated from traditional fermented suan-tsai in Taiwan.</title>
        <authorList>
            <person name="Huang C.-H."/>
        </authorList>
    </citation>
    <scope>NUCLEOTIDE SEQUENCE [LARGE SCALE GENOMIC DNA]</scope>
    <source>
        <strain evidence="3 4">BCRC 12945</strain>
    </source>
</reference>
<name>A0A4Q0VJF9_9LACO</name>
<dbReference type="InterPro" id="IPR016181">
    <property type="entry name" value="Acyl_CoA_acyltransferase"/>
</dbReference>
<dbReference type="RefSeq" id="WP_129031562.1">
    <property type="nucleotide sequence ID" value="NZ_CP059603.1"/>
</dbReference>
<protein>
    <submittedName>
        <fullName evidence="3">GNAT family N-acetyltransferase</fullName>
    </submittedName>
</protein>
<organism evidence="3 4">
    <name type="scientific">Levilactobacillus suantsaii</name>
    <dbReference type="NCBI Taxonomy" id="2292255"/>
    <lineage>
        <taxon>Bacteria</taxon>
        <taxon>Bacillati</taxon>
        <taxon>Bacillota</taxon>
        <taxon>Bacilli</taxon>
        <taxon>Lactobacillales</taxon>
        <taxon>Lactobacillaceae</taxon>
        <taxon>Levilactobacillus</taxon>
    </lineage>
</organism>
<keyword evidence="2" id="KW-0012">Acyltransferase</keyword>
<gene>
    <name evidence="3" type="ORF">DXH47_02805</name>
</gene>
<dbReference type="Proteomes" id="UP000290602">
    <property type="component" value="Unassembled WGS sequence"/>
</dbReference>
<keyword evidence="4" id="KW-1185">Reference proteome</keyword>
<evidence type="ECO:0000256" key="1">
    <source>
        <dbReference type="ARBA" id="ARBA00022679"/>
    </source>
</evidence>
<dbReference type="AlphaFoldDB" id="A0A4Q0VJF9"/>
<dbReference type="GO" id="GO:0016747">
    <property type="term" value="F:acyltransferase activity, transferring groups other than amino-acyl groups"/>
    <property type="evidence" value="ECO:0007669"/>
    <property type="project" value="InterPro"/>
</dbReference>
<dbReference type="EMBL" id="QXIL01000003">
    <property type="protein sequence ID" value="RXI79673.1"/>
    <property type="molecule type" value="Genomic_DNA"/>
</dbReference>
<evidence type="ECO:0000313" key="4">
    <source>
        <dbReference type="Proteomes" id="UP000290602"/>
    </source>
</evidence>